<feature type="compositionally biased region" description="Polar residues" evidence="1">
    <location>
        <begin position="400"/>
        <end position="411"/>
    </location>
</feature>
<reference evidence="2" key="2">
    <citation type="submission" date="2021-04" db="EMBL/GenBank/DDBJ databases">
        <authorList>
            <person name="Podell S."/>
        </authorList>
    </citation>
    <scope>NUCLEOTIDE SEQUENCE</scope>
    <source>
        <strain evidence="2">Hildebrandi</strain>
    </source>
</reference>
<dbReference type="AlphaFoldDB" id="A0A9K3LP59"/>
<evidence type="ECO:0000313" key="3">
    <source>
        <dbReference type="Proteomes" id="UP000693970"/>
    </source>
</evidence>
<evidence type="ECO:0000256" key="1">
    <source>
        <dbReference type="SAM" id="MobiDB-lite"/>
    </source>
</evidence>
<organism evidence="2 3">
    <name type="scientific">Nitzschia inconspicua</name>
    <dbReference type="NCBI Taxonomy" id="303405"/>
    <lineage>
        <taxon>Eukaryota</taxon>
        <taxon>Sar</taxon>
        <taxon>Stramenopiles</taxon>
        <taxon>Ochrophyta</taxon>
        <taxon>Bacillariophyta</taxon>
        <taxon>Bacillariophyceae</taxon>
        <taxon>Bacillariophycidae</taxon>
        <taxon>Bacillariales</taxon>
        <taxon>Bacillariaceae</taxon>
        <taxon>Nitzschia</taxon>
    </lineage>
</organism>
<feature type="compositionally biased region" description="Low complexity" evidence="1">
    <location>
        <begin position="350"/>
        <end position="363"/>
    </location>
</feature>
<keyword evidence="3" id="KW-1185">Reference proteome</keyword>
<protein>
    <submittedName>
        <fullName evidence="2">Uncharacterized protein</fullName>
    </submittedName>
</protein>
<feature type="compositionally biased region" description="Low complexity" evidence="1">
    <location>
        <begin position="428"/>
        <end position="461"/>
    </location>
</feature>
<comment type="caution">
    <text evidence="2">The sequence shown here is derived from an EMBL/GenBank/DDBJ whole genome shotgun (WGS) entry which is preliminary data.</text>
</comment>
<sequence>MSSPVVARSLGSPSEARQPQVYQIDFTAVASGKRFASTKRRVRWRFGFANVEALAAGQTGTDCRGEEHDVTIVWSITSGKRLVVADGQEVHYSNSRNSVFEFSWTMRGNHVLKVVAHASPPLSAQPGFRQYDFFVDGQSFFTFPKVFRLGLAANDPRGVSSSARSPPNMADRSRSVNPNGYPYRTEERTSVRSFGSTNNIAAIEAPHNPDEEEAYLQEAIKNSLKETSSPAVNRPAITNGAASVTSGGADTLLLDFMTAPPSTAPALPPSTSSYASDFYGAPPVSQQPAYAALPPSTTSMAPPTQANGYGNAAPDPWAASAYGAPSPASQQQPSNPYGAPAPLATRSYGTQPQTTATTPLAQDPFGAGSYAAAAAPQLATPQGANFGHNSFSSPPPTSIAAPNQEYTPATQASSIGFASPVAQPYGAQQQQMNGFDQQEQQQQQQPPPQEQYGMNGDDYGFNGYGGPLTGTSDAAQAGFPEDSPYVPKSTPAPVSTDPALFSMNVLSGTDQPLVSDTMKDSNGTAAGGSLADQAYAKLVNMDAFDLVQDKGVQSRNNPFESASTSKNSSSLADMIKTKNNKPAEKKEIMRSYDAAPGAMVLSSNQQGNFGGYGGQYGLGGMGMSQQQQQQQPSVMGGGMSAMPLSAPMQGYGEAQQQPQYGQPPAAAQPYGQPFGYGMQAPPTTTTPQPFGMQQQPYGQPPPMQQQQQPYGQPPPMQQQPFGF</sequence>
<feature type="region of interest" description="Disordered" evidence="1">
    <location>
        <begin position="156"/>
        <end position="190"/>
    </location>
</feature>
<feature type="compositionally biased region" description="Low complexity" evidence="1">
    <location>
        <begin position="316"/>
        <end position="336"/>
    </location>
</feature>
<feature type="compositionally biased region" description="Polar residues" evidence="1">
    <location>
        <begin position="295"/>
        <end position="308"/>
    </location>
</feature>
<accession>A0A9K3LP59</accession>
<dbReference type="OrthoDB" id="72550at2759"/>
<feature type="region of interest" description="Disordered" evidence="1">
    <location>
        <begin position="426"/>
        <end position="492"/>
    </location>
</feature>
<feature type="region of interest" description="Disordered" evidence="1">
    <location>
        <begin position="653"/>
        <end position="723"/>
    </location>
</feature>
<dbReference type="Proteomes" id="UP000693970">
    <property type="component" value="Unassembled WGS sequence"/>
</dbReference>
<name>A0A9K3LP59_9STRA</name>
<reference evidence="2" key="1">
    <citation type="journal article" date="2021" name="Sci. Rep.">
        <title>Diploid genomic architecture of Nitzschia inconspicua, an elite biomass production diatom.</title>
        <authorList>
            <person name="Oliver A."/>
            <person name="Podell S."/>
            <person name="Pinowska A."/>
            <person name="Traller J.C."/>
            <person name="Smith S.R."/>
            <person name="McClure R."/>
            <person name="Beliaev A."/>
            <person name="Bohutskyi P."/>
            <person name="Hill E.A."/>
            <person name="Rabines A."/>
            <person name="Zheng H."/>
            <person name="Allen L.Z."/>
            <person name="Kuo A."/>
            <person name="Grigoriev I.V."/>
            <person name="Allen A.E."/>
            <person name="Hazlebeck D."/>
            <person name="Allen E.E."/>
        </authorList>
    </citation>
    <scope>NUCLEOTIDE SEQUENCE</scope>
    <source>
        <strain evidence="2">Hildebrandi</strain>
    </source>
</reference>
<feature type="region of interest" description="Disordered" evidence="1">
    <location>
        <begin position="381"/>
        <end position="411"/>
    </location>
</feature>
<proteinExistence type="predicted"/>
<gene>
    <name evidence="2" type="ORF">IV203_037178</name>
</gene>
<feature type="compositionally biased region" description="Low complexity" evidence="1">
    <location>
        <begin position="653"/>
        <end position="697"/>
    </location>
</feature>
<feature type="region of interest" description="Disordered" evidence="1">
    <location>
        <begin position="289"/>
        <end position="363"/>
    </location>
</feature>
<evidence type="ECO:0000313" key="2">
    <source>
        <dbReference type="EMBL" id="KAG7363976.1"/>
    </source>
</evidence>
<dbReference type="EMBL" id="JAGRRH010000009">
    <property type="protein sequence ID" value="KAG7363976.1"/>
    <property type="molecule type" value="Genomic_DNA"/>
</dbReference>